<accession>A0ABV9VWQ0</accession>
<comment type="caution">
    <text evidence="3">The sequence shown here is derived from an EMBL/GenBank/DDBJ whole genome shotgun (WGS) entry which is preliminary data.</text>
</comment>
<dbReference type="InterPro" id="IPR009339">
    <property type="entry name" value="DUF998"/>
</dbReference>
<keyword evidence="2" id="KW-1133">Transmembrane helix</keyword>
<feature type="transmembrane region" description="Helical" evidence="2">
    <location>
        <begin position="48"/>
        <end position="69"/>
    </location>
</feature>
<dbReference type="RefSeq" id="WP_380116113.1">
    <property type="nucleotide sequence ID" value="NZ_JBHSIU010000018.1"/>
</dbReference>
<dbReference type="Pfam" id="PF06197">
    <property type="entry name" value="DUF998"/>
    <property type="match status" value="1"/>
</dbReference>
<name>A0ABV9VWQ0_9ACTN</name>
<gene>
    <name evidence="3" type="ORF">ACFPIJ_17525</name>
</gene>
<feature type="transmembrane region" description="Helical" evidence="2">
    <location>
        <begin position="155"/>
        <end position="177"/>
    </location>
</feature>
<dbReference type="Proteomes" id="UP001595912">
    <property type="component" value="Unassembled WGS sequence"/>
</dbReference>
<keyword evidence="4" id="KW-1185">Reference proteome</keyword>
<reference evidence="4" key="1">
    <citation type="journal article" date="2019" name="Int. J. Syst. Evol. Microbiol.">
        <title>The Global Catalogue of Microorganisms (GCM) 10K type strain sequencing project: providing services to taxonomists for standard genome sequencing and annotation.</title>
        <authorList>
            <consortium name="The Broad Institute Genomics Platform"/>
            <consortium name="The Broad Institute Genome Sequencing Center for Infectious Disease"/>
            <person name="Wu L."/>
            <person name="Ma J."/>
        </authorList>
    </citation>
    <scope>NUCLEOTIDE SEQUENCE [LARGE SCALE GENOMIC DNA]</scope>
    <source>
        <strain evidence="4">CGMCC 4.7152</strain>
    </source>
</reference>
<feature type="transmembrane region" description="Helical" evidence="2">
    <location>
        <begin position="81"/>
        <end position="100"/>
    </location>
</feature>
<sequence>MPTVSGRLLAGVVSPVLFLAVSYLQMPFNPGLDLTRHAFSYLSIGDTGPIQQTNFVVMGLLNIVAATGLRQAVGGRLGTATAILLALDGLGQIIAGLFTLDPSNGFPAGAPAGLPETVSTHGNLHGVGFGLSMVSWLALLLLLGRVHKDAGDRGWARLSILAAAALLVTAACLMLPFGTVLLYVVLSSTWLFMAATFQHFRLRRQRSPRPRPRAVPGAGRAAGRGTR</sequence>
<keyword evidence="2" id="KW-0472">Membrane</keyword>
<feature type="transmembrane region" description="Helical" evidence="2">
    <location>
        <begin position="124"/>
        <end position="143"/>
    </location>
</feature>
<feature type="transmembrane region" description="Helical" evidence="2">
    <location>
        <begin position="183"/>
        <end position="202"/>
    </location>
</feature>
<keyword evidence="2" id="KW-0812">Transmembrane</keyword>
<proteinExistence type="predicted"/>
<organism evidence="3 4">
    <name type="scientific">Dactylosporangium cerinum</name>
    <dbReference type="NCBI Taxonomy" id="1434730"/>
    <lineage>
        <taxon>Bacteria</taxon>
        <taxon>Bacillati</taxon>
        <taxon>Actinomycetota</taxon>
        <taxon>Actinomycetes</taxon>
        <taxon>Micromonosporales</taxon>
        <taxon>Micromonosporaceae</taxon>
        <taxon>Dactylosporangium</taxon>
    </lineage>
</organism>
<evidence type="ECO:0000313" key="4">
    <source>
        <dbReference type="Proteomes" id="UP001595912"/>
    </source>
</evidence>
<evidence type="ECO:0000313" key="3">
    <source>
        <dbReference type="EMBL" id="MFC4999628.1"/>
    </source>
</evidence>
<dbReference type="EMBL" id="JBHSIU010000018">
    <property type="protein sequence ID" value="MFC4999628.1"/>
    <property type="molecule type" value="Genomic_DNA"/>
</dbReference>
<feature type="region of interest" description="Disordered" evidence="1">
    <location>
        <begin position="204"/>
        <end position="227"/>
    </location>
</feature>
<feature type="compositionally biased region" description="Low complexity" evidence="1">
    <location>
        <begin position="214"/>
        <end position="227"/>
    </location>
</feature>
<evidence type="ECO:0000256" key="1">
    <source>
        <dbReference type="SAM" id="MobiDB-lite"/>
    </source>
</evidence>
<evidence type="ECO:0000256" key="2">
    <source>
        <dbReference type="SAM" id="Phobius"/>
    </source>
</evidence>
<protein>
    <submittedName>
        <fullName evidence="3">DUF998 domain-containing protein</fullName>
    </submittedName>
</protein>